<protein>
    <submittedName>
        <fullName evidence="1">Uncharacterized protein</fullName>
    </submittedName>
</protein>
<proteinExistence type="predicted"/>
<organism evidence="1">
    <name type="scientific">bioreactor metagenome</name>
    <dbReference type="NCBI Taxonomy" id="1076179"/>
    <lineage>
        <taxon>unclassified sequences</taxon>
        <taxon>metagenomes</taxon>
        <taxon>ecological metagenomes</taxon>
    </lineage>
</organism>
<sequence length="135" mass="15483">MKRLILMMTLMLLLSTLGAEIAPSEYRLMQMRSPEHIQIKVLSVSKSYNLFSGNTEVKAKAEVIMVVRSESNLSVGDRITIKYTHDKLRKNWAGPRPIPMLKKHTETNAFLTFDTDRNWYVPSARGASFDPLIRE</sequence>
<dbReference type="AlphaFoldDB" id="A0A645GHW8"/>
<comment type="caution">
    <text evidence="1">The sequence shown here is derived from an EMBL/GenBank/DDBJ whole genome shotgun (WGS) entry which is preliminary data.</text>
</comment>
<gene>
    <name evidence="1" type="ORF">SDC9_173962</name>
</gene>
<reference evidence="1" key="1">
    <citation type="submission" date="2019-08" db="EMBL/GenBank/DDBJ databases">
        <authorList>
            <person name="Kucharzyk K."/>
            <person name="Murdoch R.W."/>
            <person name="Higgins S."/>
            <person name="Loffler F."/>
        </authorList>
    </citation>
    <scope>NUCLEOTIDE SEQUENCE</scope>
</reference>
<accession>A0A645GHW8</accession>
<name>A0A645GHW8_9ZZZZ</name>
<evidence type="ECO:0000313" key="1">
    <source>
        <dbReference type="EMBL" id="MPN26537.1"/>
    </source>
</evidence>
<dbReference type="EMBL" id="VSSQ01076101">
    <property type="protein sequence ID" value="MPN26537.1"/>
    <property type="molecule type" value="Genomic_DNA"/>
</dbReference>